<reference evidence="2" key="2">
    <citation type="submission" date="2025-08" db="UniProtKB">
        <authorList>
            <consortium name="RefSeq"/>
        </authorList>
    </citation>
    <scope>IDENTIFICATION</scope>
    <source>
        <tissue evidence="2">Leaf</tissue>
    </source>
</reference>
<proteinExistence type="predicted"/>
<dbReference type="RefSeq" id="XP_075100868.1">
    <property type="nucleotide sequence ID" value="XM_075244767.1"/>
</dbReference>
<accession>A0AC58TUH1</accession>
<evidence type="ECO:0000313" key="1">
    <source>
        <dbReference type="Proteomes" id="UP000790787"/>
    </source>
</evidence>
<evidence type="ECO:0000313" key="2">
    <source>
        <dbReference type="RefSeq" id="XP_075100868.1"/>
    </source>
</evidence>
<sequence>MEDISNTLAIKRWWRFRTQLSLLAEFLNAKYCSRSHPVSRAVNSKDSQIWKNMLQARDKAECRILWKINARDINFWWDSWTDNGALAKLVPQAPGNSKSTVSDFLIDGRWNMDKIREAIPEHLAQQIMHIEIGEPDQQDYAIWKDTEDGKYSTKSAWSTVRHSKQKNLELNKVWHKSILFKISFLVWRLYLRKLPFDEVIANFGNHMVSRCFCCQRTQCDSIQHTFIEGEAACHVWKYFGGPFGTTHHNNWDIRRVLKQWWDIKPKNEVHRLVLQAMPVIIS</sequence>
<reference evidence="1" key="1">
    <citation type="journal article" date="2014" name="Nat. Commun.">
        <title>The tobacco genome sequence and its comparison with those of tomato and potato.</title>
        <authorList>
            <person name="Sierro N."/>
            <person name="Battey J.N."/>
            <person name="Ouadi S."/>
            <person name="Bakaher N."/>
            <person name="Bovet L."/>
            <person name="Willig A."/>
            <person name="Goepfert S."/>
            <person name="Peitsch M.C."/>
            <person name="Ivanov N.V."/>
        </authorList>
    </citation>
    <scope>NUCLEOTIDE SEQUENCE [LARGE SCALE GENOMIC DNA]</scope>
</reference>
<protein>
    <submittedName>
        <fullName evidence="2">Uncharacterized protein LOC142176659</fullName>
    </submittedName>
</protein>
<keyword evidence="1" id="KW-1185">Reference proteome</keyword>
<name>A0AC58TUH1_TOBAC</name>
<organism evidence="1 2">
    <name type="scientific">Nicotiana tabacum</name>
    <name type="common">Common tobacco</name>
    <dbReference type="NCBI Taxonomy" id="4097"/>
    <lineage>
        <taxon>Eukaryota</taxon>
        <taxon>Viridiplantae</taxon>
        <taxon>Streptophyta</taxon>
        <taxon>Embryophyta</taxon>
        <taxon>Tracheophyta</taxon>
        <taxon>Spermatophyta</taxon>
        <taxon>Magnoliopsida</taxon>
        <taxon>eudicotyledons</taxon>
        <taxon>Gunneridae</taxon>
        <taxon>Pentapetalae</taxon>
        <taxon>asterids</taxon>
        <taxon>lamiids</taxon>
        <taxon>Solanales</taxon>
        <taxon>Solanaceae</taxon>
        <taxon>Nicotianoideae</taxon>
        <taxon>Nicotianeae</taxon>
        <taxon>Nicotiana</taxon>
    </lineage>
</organism>
<gene>
    <name evidence="2" type="primary">LOC142176659</name>
</gene>
<dbReference type="Proteomes" id="UP000790787">
    <property type="component" value="Chromosome 22"/>
</dbReference>